<reference evidence="1" key="1">
    <citation type="submission" date="2018-05" db="EMBL/GenBank/DDBJ databases">
        <title>Whole genome of Theropithecus gelada.</title>
        <authorList>
            <person name="Chiou K.L."/>
            <person name="Snyder-Mackler N."/>
        </authorList>
    </citation>
    <scope>NUCLEOTIDE SEQUENCE [LARGE SCALE GENOMIC DNA]</scope>
</reference>
<name>A0A8D2ETC9_THEGE</name>
<evidence type="ECO:0000313" key="1">
    <source>
        <dbReference type="Ensembl" id="ENSTGEP00000011527.1"/>
    </source>
</evidence>
<dbReference type="AlphaFoldDB" id="A0A8D2ETC9"/>
<dbReference type="PANTHER" id="PTHR12138">
    <property type="entry name" value="PRIMATE-EXPANDED PROTEIN FAMILY"/>
    <property type="match status" value="1"/>
</dbReference>
<evidence type="ECO:0000313" key="2">
    <source>
        <dbReference type="Proteomes" id="UP000694411"/>
    </source>
</evidence>
<sequence length="141" mass="16058">LSHPMIILQEKLIPTSLNFSPRKMLFSKNEINCISLNYGCYKMDLLNLSKNYISLEFFFFFFFLRQNLAPSPMLECSGAISAHCNLRLLRSSDSPASVSRLAGITGACHHIQLIFCIFRWSSSPNLVICLPWTPKVLQLQV</sequence>
<proteinExistence type="predicted"/>
<organism evidence="1 2">
    <name type="scientific">Theropithecus gelada</name>
    <name type="common">Gelada baboon</name>
    <dbReference type="NCBI Taxonomy" id="9565"/>
    <lineage>
        <taxon>Eukaryota</taxon>
        <taxon>Metazoa</taxon>
        <taxon>Chordata</taxon>
        <taxon>Craniata</taxon>
        <taxon>Vertebrata</taxon>
        <taxon>Euteleostomi</taxon>
        <taxon>Mammalia</taxon>
        <taxon>Eutheria</taxon>
        <taxon>Euarchontoglires</taxon>
        <taxon>Primates</taxon>
        <taxon>Haplorrhini</taxon>
        <taxon>Catarrhini</taxon>
        <taxon>Cercopithecidae</taxon>
        <taxon>Cercopithecinae</taxon>
        <taxon>Theropithecus</taxon>
    </lineage>
</organism>
<reference evidence="1" key="3">
    <citation type="submission" date="2025-09" db="UniProtKB">
        <authorList>
            <consortium name="Ensembl"/>
        </authorList>
    </citation>
    <scope>IDENTIFICATION</scope>
</reference>
<accession>A0A8D2ETC9</accession>
<dbReference type="Ensembl" id="ENSTGET00000013854.1">
    <property type="protein sequence ID" value="ENSTGEP00000011527.1"/>
    <property type="gene ID" value="ENSTGEG00000009401.1"/>
</dbReference>
<dbReference type="PANTHER" id="PTHR12138:SF135">
    <property type="entry name" value="SAM DOMAIN-CONTAINING PROTEIN"/>
    <property type="match status" value="1"/>
</dbReference>
<protein>
    <submittedName>
        <fullName evidence="1">Uncharacterized protein</fullName>
    </submittedName>
</protein>
<dbReference type="Proteomes" id="UP000694411">
    <property type="component" value="Chromosome 6"/>
</dbReference>
<reference evidence="1" key="2">
    <citation type="submission" date="2025-08" db="UniProtKB">
        <authorList>
            <consortium name="Ensembl"/>
        </authorList>
    </citation>
    <scope>IDENTIFICATION</scope>
</reference>
<keyword evidence="2" id="KW-1185">Reference proteome</keyword>